<reference evidence="1" key="1">
    <citation type="submission" date="2023-10" db="EMBL/GenBank/DDBJ databases">
        <authorList>
            <person name="Domelevo Entfellner J.-B."/>
        </authorList>
    </citation>
    <scope>NUCLEOTIDE SEQUENCE</scope>
</reference>
<name>A0AA86STD9_9FABA</name>
<dbReference type="AlphaFoldDB" id="A0AA86STD9"/>
<accession>A0AA86STD9</accession>
<dbReference type="PANTHER" id="PTHR37696">
    <property type="entry name" value="ADENYLOSUCCINATE SYNTHETASE-RELATED"/>
    <property type="match status" value="1"/>
</dbReference>
<dbReference type="EMBL" id="OY731401">
    <property type="protein sequence ID" value="CAJ1950119.1"/>
    <property type="molecule type" value="Genomic_DNA"/>
</dbReference>
<dbReference type="PANTHER" id="PTHR37696:SF1">
    <property type="entry name" value="ADENYLOSUCCINATE SYNTHETASE-RELATED"/>
    <property type="match status" value="1"/>
</dbReference>
<protein>
    <submittedName>
        <fullName evidence="1">Uncharacterized protein</fullName>
    </submittedName>
</protein>
<evidence type="ECO:0000313" key="1">
    <source>
        <dbReference type="EMBL" id="CAJ1950119.1"/>
    </source>
</evidence>
<keyword evidence="2" id="KW-1185">Reference proteome</keyword>
<sequence length="79" mass="8771">MSLMNPRTEKLVKRLTFVATAVASYFLLTADYGPTPNALDPIKKQILSAQSTVKEYILGSKKESQENQLGKLDSNKDQP</sequence>
<organism evidence="1 2">
    <name type="scientific">Sphenostylis stenocarpa</name>
    <dbReference type="NCBI Taxonomy" id="92480"/>
    <lineage>
        <taxon>Eukaryota</taxon>
        <taxon>Viridiplantae</taxon>
        <taxon>Streptophyta</taxon>
        <taxon>Embryophyta</taxon>
        <taxon>Tracheophyta</taxon>
        <taxon>Spermatophyta</taxon>
        <taxon>Magnoliopsida</taxon>
        <taxon>eudicotyledons</taxon>
        <taxon>Gunneridae</taxon>
        <taxon>Pentapetalae</taxon>
        <taxon>rosids</taxon>
        <taxon>fabids</taxon>
        <taxon>Fabales</taxon>
        <taxon>Fabaceae</taxon>
        <taxon>Papilionoideae</taxon>
        <taxon>50 kb inversion clade</taxon>
        <taxon>NPAAA clade</taxon>
        <taxon>indigoferoid/millettioid clade</taxon>
        <taxon>Phaseoleae</taxon>
        <taxon>Sphenostylis</taxon>
    </lineage>
</organism>
<evidence type="ECO:0000313" key="2">
    <source>
        <dbReference type="Proteomes" id="UP001189624"/>
    </source>
</evidence>
<dbReference type="Proteomes" id="UP001189624">
    <property type="component" value="Chromosome 4"/>
</dbReference>
<proteinExistence type="predicted"/>
<dbReference type="Gramene" id="rna-AYBTSS11_LOCUS14086">
    <property type="protein sequence ID" value="CAJ1950119.1"/>
    <property type="gene ID" value="gene-AYBTSS11_LOCUS14086"/>
</dbReference>
<gene>
    <name evidence="1" type="ORF">AYBTSS11_LOCUS14086</name>
</gene>